<dbReference type="AlphaFoldDB" id="A0A395IEV3"/>
<evidence type="ECO:0000256" key="2">
    <source>
        <dbReference type="SAM" id="Phobius"/>
    </source>
</evidence>
<dbReference type="Proteomes" id="UP000249056">
    <property type="component" value="Unassembled WGS sequence"/>
</dbReference>
<dbReference type="EMBL" id="QKRW01000082">
    <property type="protein sequence ID" value="RAL58444.1"/>
    <property type="molecule type" value="Genomic_DNA"/>
</dbReference>
<comment type="caution">
    <text evidence="3">The sequence shown here is derived from an EMBL/GenBank/DDBJ whole genome shotgun (WGS) entry which is preliminary data.</text>
</comment>
<accession>A0A395IEV3</accession>
<evidence type="ECO:0000313" key="4">
    <source>
        <dbReference type="Proteomes" id="UP000249056"/>
    </source>
</evidence>
<sequence length="115" mass="13098">MSSTNANLDTEQRGSRYSKAPRFDHVINRSRKRPFSPDGSREHPIIIDDNTEPKTKIKASPQKRQRTNYQDSLEPACPTFSKFSELNQLLRSSKKIVVVIIIIIIIIPFASCISL</sequence>
<protein>
    <submittedName>
        <fullName evidence="3">Uncharacterized protein</fullName>
    </submittedName>
</protein>
<keyword evidence="2" id="KW-0472">Membrane</keyword>
<feature type="region of interest" description="Disordered" evidence="1">
    <location>
        <begin position="1"/>
        <end position="73"/>
    </location>
</feature>
<feature type="transmembrane region" description="Helical" evidence="2">
    <location>
        <begin position="96"/>
        <end position="114"/>
    </location>
</feature>
<keyword evidence="2" id="KW-0812">Transmembrane</keyword>
<organism evidence="3 4">
    <name type="scientific">Monilinia fructigena</name>
    <dbReference type="NCBI Taxonomy" id="38457"/>
    <lineage>
        <taxon>Eukaryota</taxon>
        <taxon>Fungi</taxon>
        <taxon>Dikarya</taxon>
        <taxon>Ascomycota</taxon>
        <taxon>Pezizomycotina</taxon>
        <taxon>Leotiomycetes</taxon>
        <taxon>Helotiales</taxon>
        <taxon>Sclerotiniaceae</taxon>
        <taxon>Monilinia</taxon>
    </lineage>
</organism>
<name>A0A395IEV3_9HELO</name>
<gene>
    <name evidence="3" type="ORF">DID88_005149</name>
</gene>
<dbReference type="OrthoDB" id="3555545at2759"/>
<feature type="compositionally biased region" description="Basic and acidic residues" evidence="1">
    <location>
        <begin position="39"/>
        <end position="55"/>
    </location>
</feature>
<reference evidence="3 4" key="1">
    <citation type="submission" date="2018-06" db="EMBL/GenBank/DDBJ databases">
        <title>Genome Sequence of the Brown Rot Fungal Pathogen Monilinia fructigena.</title>
        <authorList>
            <person name="Landi L."/>
            <person name="De Miccolis Angelini R.M."/>
            <person name="Pollastro S."/>
            <person name="Abate D."/>
            <person name="Faretra F."/>
            <person name="Romanazzi G."/>
        </authorList>
    </citation>
    <scope>NUCLEOTIDE SEQUENCE [LARGE SCALE GENOMIC DNA]</scope>
    <source>
        <strain evidence="3 4">Mfrg269</strain>
    </source>
</reference>
<keyword evidence="4" id="KW-1185">Reference proteome</keyword>
<evidence type="ECO:0000256" key="1">
    <source>
        <dbReference type="SAM" id="MobiDB-lite"/>
    </source>
</evidence>
<keyword evidence="2" id="KW-1133">Transmembrane helix</keyword>
<evidence type="ECO:0000313" key="3">
    <source>
        <dbReference type="EMBL" id="RAL58444.1"/>
    </source>
</evidence>
<proteinExistence type="predicted"/>